<dbReference type="GO" id="GO:0016746">
    <property type="term" value="F:acyltransferase activity"/>
    <property type="evidence" value="ECO:0007669"/>
    <property type="project" value="UniProtKB-KW"/>
</dbReference>
<keyword evidence="7" id="KW-0808">Transferase</keyword>
<evidence type="ECO:0000256" key="2">
    <source>
        <dbReference type="ARBA" id="ARBA00010323"/>
    </source>
</evidence>
<dbReference type="InterPro" id="IPR004299">
    <property type="entry name" value="MBOAT_fam"/>
</dbReference>
<dbReference type="GO" id="GO:0005886">
    <property type="term" value="C:plasma membrane"/>
    <property type="evidence" value="ECO:0007669"/>
    <property type="project" value="UniProtKB-SubCell"/>
</dbReference>
<feature type="transmembrane region" description="Helical" evidence="8">
    <location>
        <begin position="6"/>
        <end position="23"/>
    </location>
</feature>
<comment type="caution">
    <text evidence="9">The sequence shown here is derived from an EMBL/GenBank/DDBJ whole genome shotgun (WGS) entry which is preliminary data.</text>
</comment>
<dbReference type="STRING" id="862515.HMPREF0658_1517"/>
<evidence type="ECO:0000256" key="8">
    <source>
        <dbReference type="SAM" id="Phobius"/>
    </source>
</evidence>
<protein>
    <submittedName>
        <fullName evidence="9">MBOAT family protein</fullName>
    </submittedName>
</protein>
<dbReference type="RefSeq" id="WP_006949667.1">
    <property type="nucleotide sequence ID" value="NZ_BAJI01000002.1"/>
</dbReference>
<feature type="transmembrane region" description="Helical" evidence="8">
    <location>
        <begin position="339"/>
        <end position="360"/>
    </location>
</feature>
<feature type="transmembrane region" description="Helical" evidence="8">
    <location>
        <begin position="308"/>
        <end position="327"/>
    </location>
</feature>
<organism evidence="9 10">
    <name type="scientific">Hoylesella marshii DSM 16973 = JCM 13450</name>
    <dbReference type="NCBI Taxonomy" id="862515"/>
    <lineage>
        <taxon>Bacteria</taxon>
        <taxon>Pseudomonadati</taxon>
        <taxon>Bacteroidota</taxon>
        <taxon>Bacteroidia</taxon>
        <taxon>Bacteroidales</taxon>
        <taxon>Prevotellaceae</taxon>
        <taxon>Hoylesella</taxon>
    </lineage>
</organism>
<dbReference type="PANTHER" id="PTHR13285:SF18">
    <property type="entry name" value="PROTEIN-CYSTEINE N-PALMITOYLTRANSFERASE RASP"/>
    <property type="match status" value="1"/>
</dbReference>
<proteinExistence type="inferred from homology"/>
<dbReference type="InterPro" id="IPR024194">
    <property type="entry name" value="Ac/AlaTfrase_AlgI/DltB"/>
</dbReference>
<feature type="transmembrane region" description="Helical" evidence="8">
    <location>
        <begin position="393"/>
        <end position="411"/>
    </location>
</feature>
<dbReference type="GO" id="GO:0042121">
    <property type="term" value="P:alginic acid biosynthetic process"/>
    <property type="evidence" value="ECO:0007669"/>
    <property type="project" value="InterPro"/>
</dbReference>
<keyword evidence="10" id="KW-1185">Reference proteome</keyword>
<sequence>MEFLSIPFSICLILTFVLYYAHVQRQWQRGLLLVSSAVFIGYYDIVYLVYTLGITLFTFYYGRFLARMQARGSAGYVLSGGIVALVGTWLAARYCSSAFPLGISFYTFQAIAYLIDIYWEEEPEESLPDFCLYMMLFMKFLSGPIERSYDLLPQLKQSHAFNYTKVVDGMKLLLWGAFMKLVIADRLATPLDSVFADVHSASGMQLLEATLIYPIQLYADFSGYTNMALGLAAMFGFKLSPNFNRPFAALSTGDLWRRWHMSLSFWVRDYVFVPLSASLRKWGMWGVSVSLLVTFAVIGVWHGAGWTFAIYGLIQGAVIIYETVCARQRDRMKARTQRHLYAFVMILRTYLLFALSLLFFRLETVGEVIYTYTHLLDGMDTNVKELNLGMKDFYWIVVAIATTLMLTVEYIHSRINLLERTTQWHTLWRWTAYFAFAFIIFLLGAFGVENFIYIQF</sequence>
<dbReference type="Pfam" id="PF03062">
    <property type="entry name" value="MBOAT"/>
    <property type="match status" value="1"/>
</dbReference>
<evidence type="ECO:0000313" key="10">
    <source>
        <dbReference type="Proteomes" id="UP000004394"/>
    </source>
</evidence>
<dbReference type="Proteomes" id="UP000004394">
    <property type="component" value="Unassembled WGS sequence"/>
</dbReference>
<dbReference type="eggNOG" id="COG1696">
    <property type="taxonomic scope" value="Bacteria"/>
</dbReference>
<comment type="similarity">
    <text evidence="2 7">Belongs to the membrane-bound acyltransferase family.</text>
</comment>
<gene>
    <name evidence="9" type="ORF">HMPREF0658_1517</name>
</gene>
<feature type="transmembrane region" description="Helical" evidence="8">
    <location>
        <begin position="73"/>
        <end position="91"/>
    </location>
</feature>
<keyword evidence="3 7" id="KW-1003">Cell membrane</keyword>
<dbReference type="PANTHER" id="PTHR13285">
    <property type="entry name" value="ACYLTRANSFERASE"/>
    <property type="match status" value="1"/>
</dbReference>
<evidence type="ECO:0000256" key="3">
    <source>
        <dbReference type="ARBA" id="ARBA00022475"/>
    </source>
</evidence>
<dbReference type="InterPro" id="IPR028362">
    <property type="entry name" value="AlgI"/>
</dbReference>
<feature type="transmembrane region" description="Helical" evidence="8">
    <location>
        <begin position="30"/>
        <end position="61"/>
    </location>
</feature>
<feature type="transmembrane region" description="Helical" evidence="8">
    <location>
        <begin position="432"/>
        <end position="454"/>
    </location>
</feature>
<comment type="subcellular location">
    <subcellularLocation>
        <location evidence="1">Cell membrane</location>
        <topology evidence="1">Multi-pass membrane protein</topology>
    </subcellularLocation>
</comment>
<evidence type="ECO:0000256" key="1">
    <source>
        <dbReference type="ARBA" id="ARBA00004651"/>
    </source>
</evidence>
<name>E0NTL5_9BACT</name>
<accession>E0NTL5</accession>
<keyword evidence="6 7" id="KW-0472">Membrane</keyword>
<dbReference type="EMBL" id="AEEI01000050">
    <property type="protein sequence ID" value="EFM01398.1"/>
    <property type="molecule type" value="Genomic_DNA"/>
</dbReference>
<evidence type="ECO:0000256" key="5">
    <source>
        <dbReference type="ARBA" id="ARBA00022989"/>
    </source>
</evidence>
<dbReference type="AlphaFoldDB" id="E0NTL5"/>
<keyword evidence="4 8" id="KW-0812">Transmembrane</keyword>
<dbReference type="InterPro" id="IPR051085">
    <property type="entry name" value="MB_O-acyltransferase"/>
</dbReference>
<dbReference type="HOGENOM" id="CLU_025255_0_0_10"/>
<evidence type="ECO:0000313" key="9">
    <source>
        <dbReference type="EMBL" id="EFM01398.1"/>
    </source>
</evidence>
<keyword evidence="5 8" id="KW-1133">Transmembrane helix</keyword>
<reference evidence="9" key="1">
    <citation type="submission" date="2010-07" db="EMBL/GenBank/DDBJ databases">
        <authorList>
            <person name="Muzny D."/>
            <person name="Qin X."/>
            <person name="Deng J."/>
            <person name="Jiang H."/>
            <person name="Liu Y."/>
            <person name="Qu J."/>
            <person name="Song X.-Z."/>
            <person name="Zhang L."/>
            <person name="Thornton R."/>
            <person name="Coyle M."/>
            <person name="Francisco L."/>
            <person name="Jackson L."/>
            <person name="Javaid M."/>
            <person name="Korchina V."/>
            <person name="Kovar C."/>
            <person name="Mata R."/>
            <person name="Mathew T."/>
            <person name="Ngo R."/>
            <person name="Nguyen L."/>
            <person name="Nguyen N."/>
            <person name="Okwuonu G."/>
            <person name="Ongeri F."/>
            <person name="Pham C."/>
            <person name="Simmons D."/>
            <person name="Wilczek-Boney K."/>
            <person name="Hale W."/>
            <person name="Jakkamsetti A."/>
            <person name="Pham P."/>
            <person name="Ruth R."/>
            <person name="San Lucas F."/>
            <person name="Warren J."/>
            <person name="Zhang J."/>
            <person name="Zhao Z."/>
            <person name="Zhou C."/>
            <person name="Zhu D."/>
            <person name="Lee S."/>
            <person name="Bess C."/>
            <person name="Blankenburg K."/>
            <person name="Forbes L."/>
            <person name="Fu Q."/>
            <person name="Gubbala S."/>
            <person name="Hirani K."/>
            <person name="Jayaseelan J.C."/>
            <person name="Lara F."/>
            <person name="Munidasa M."/>
            <person name="Palculict T."/>
            <person name="Patil S."/>
            <person name="Pu L.-L."/>
            <person name="Saada N."/>
            <person name="Tang L."/>
            <person name="Weissenberger G."/>
            <person name="Zhu Y."/>
            <person name="Hemphill L."/>
            <person name="Shang Y."/>
            <person name="Youmans B."/>
            <person name="Ayvaz T."/>
            <person name="Ross M."/>
            <person name="Santibanez J."/>
            <person name="Aqrawi P."/>
            <person name="Gross S."/>
            <person name="Joshi V."/>
            <person name="Fowler G."/>
            <person name="Nazareth L."/>
            <person name="Reid J."/>
            <person name="Worley K."/>
            <person name="Petrosino J."/>
            <person name="Highlander S."/>
            <person name="Gibbs R."/>
        </authorList>
    </citation>
    <scope>NUCLEOTIDE SEQUENCE [LARGE SCALE GENOMIC DNA]</scope>
    <source>
        <strain evidence="9">DSM 16973</strain>
    </source>
</reference>
<evidence type="ECO:0000256" key="7">
    <source>
        <dbReference type="PIRNR" id="PIRNR016636"/>
    </source>
</evidence>
<dbReference type="BioCyc" id="PMAR862515-HMP:GMOO-1541-MONOMER"/>
<keyword evidence="7" id="KW-0012">Acyltransferase</keyword>
<evidence type="ECO:0000256" key="6">
    <source>
        <dbReference type="ARBA" id="ARBA00023136"/>
    </source>
</evidence>
<dbReference type="PIRSF" id="PIRSF500217">
    <property type="entry name" value="AlgI"/>
    <property type="match status" value="1"/>
</dbReference>
<dbReference type="OrthoDB" id="9805788at2"/>
<evidence type="ECO:0000256" key="4">
    <source>
        <dbReference type="ARBA" id="ARBA00022692"/>
    </source>
</evidence>
<dbReference type="PIRSF" id="PIRSF016636">
    <property type="entry name" value="AlgI_DltB"/>
    <property type="match status" value="1"/>
</dbReference>